<dbReference type="Proteomes" id="UP001516023">
    <property type="component" value="Unassembled WGS sequence"/>
</dbReference>
<feature type="region of interest" description="Disordered" evidence="9">
    <location>
        <begin position="185"/>
        <end position="257"/>
    </location>
</feature>
<evidence type="ECO:0000256" key="7">
    <source>
        <dbReference type="ARBA" id="ARBA00022989"/>
    </source>
</evidence>
<evidence type="ECO:0000256" key="5">
    <source>
        <dbReference type="ARBA" id="ARBA00022692"/>
    </source>
</evidence>
<feature type="transmembrane region" description="Helical" evidence="10">
    <location>
        <begin position="537"/>
        <end position="560"/>
    </location>
</feature>
<feature type="compositionally biased region" description="Pro residues" evidence="9">
    <location>
        <begin position="246"/>
        <end position="256"/>
    </location>
</feature>
<feature type="compositionally biased region" description="Polar residues" evidence="9">
    <location>
        <begin position="604"/>
        <end position="613"/>
    </location>
</feature>
<feature type="region of interest" description="Disordered" evidence="9">
    <location>
        <begin position="129"/>
        <end position="152"/>
    </location>
</feature>
<evidence type="ECO:0000256" key="9">
    <source>
        <dbReference type="SAM" id="MobiDB-lite"/>
    </source>
</evidence>
<feature type="transmembrane region" description="Helical" evidence="10">
    <location>
        <begin position="438"/>
        <end position="458"/>
    </location>
</feature>
<feature type="compositionally biased region" description="Basic and acidic residues" evidence="9">
    <location>
        <begin position="133"/>
        <end position="142"/>
    </location>
</feature>
<dbReference type="InterPro" id="IPR009600">
    <property type="entry name" value="PIG-U"/>
</dbReference>
<evidence type="ECO:0000256" key="4">
    <source>
        <dbReference type="ARBA" id="ARBA00022502"/>
    </source>
</evidence>
<feature type="chain" id="PRO_5044877870" description="GPI transamidase subunit PIG-U" evidence="11">
    <location>
        <begin position="20"/>
        <end position="623"/>
    </location>
</feature>
<dbReference type="PANTHER" id="PTHR13121:SF0">
    <property type="entry name" value="PHOSPHATIDYLINOSITOL GLYCAN ANCHOR BIOSYNTHESIS CLASS U PROTEIN"/>
    <property type="match status" value="1"/>
</dbReference>
<name>A0ABD3PS27_9STRA</name>
<evidence type="ECO:0000256" key="6">
    <source>
        <dbReference type="ARBA" id="ARBA00022824"/>
    </source>
</evidence>
<dbReference type="GO" id="GO:0006506">
    <property type="term" value="P:GPI anchor biosynthetic process"/>
    <property type="evidence" value="ECO:0007669"/>
    <property type="project" value="UniProtKB-KW"/>
</dbReference>
<proteinExistence type="inferred from homology"/>
<dbReference type="EMBL" id="JABMIG020000126">
    <property type="protein sequence ID" value="KAL3790526.1"/>
    <property type="molecule type" value="Genomic_DNA"/>
</dbReference>
<keyword evidence="4" id="KW-0337">GPI-anchor biosynthesis</keyword>
<dbReference type="AlphaFoldDB" id="A0ABD3PS27"/>
<comment type="similarity">
    <text evidence="3">Belongs to the PIGU family.</text>
</comment>
<evidence type="ECO:0000256" key="2">
    <source>
        <dbReference type="ARBA" id="ARBA00004687"/>
    </source>
</evidence>
<evidence type="ECO:0000256" key="3">
    <source>
        <dbReference type="ARBA" id="ARBA00010026"/>
    </source>
</evidence>
<dbReference type="Pfam" id="PF06728">
    <property type="entry name" value="PIG-U"/>
    <property type="match status" value="1"/>
</dbReference>
<keyword evidence="8 10" id="KW-0472">Membrane</keyword>
<feature type="region of interest" description="Disordered" evidence="9">
    <location>
        <begin position="585"/>
        <end position="617"/>
    </location>
</feature>
<evidence type="ECO:0000256" key="10">
    <source>
        <dbReference type="SAM" id="Phobius"/>
    </source>
</evidence>
<feature type="transmembrane region" description="Helical" evidence="10">
    <location>
        <begin position="368"/>
        <end position="387"/>
    </location>
</feature>
<comment type="pathway">
    <text evidence="2">Glycolipid biosynthesis; glycosylphosphatidylinositol-anchor biosynthesis.</text>
</comment>
<evidence type="ECO:0000256" key="11">
    <source>
        <dbReference type="SAM" id="SignalP"/>
    </source>
</evidence>
<keyword evidence="13" id="KW-1185">Reference proteome</keyword>
<evidence type="ECO:0008006" key="14">
    <source>
        <dbReference type="Google" id="ProtNLM"/>
    </source>
</evidence>
<evidence type="ECO:0000313" key="13">
    <source>
        <dbReference type="Proteomes" id="UP001516023"/>
    </source>
</evidence>
<sequence>MRQIFLPIILLRLSLIVLLLVNNDLSSLLPGLLPAIKSATLDPIHSWDHFAEACFWNRHRGFHDIYESGTRVTVPPLLLLLGKPLCDMPPGYDSFLSAIRSFLVLVADVIGAYCMYRLCTAVVESEEYGEEGQMERRTLRNDDDYDDDDGKGDAWVVPGVLRAERGWIFGLPTKVVARVNVDASDGPSIPQEEADAAGPSFDDNNKQSTGNASNDGDDTETTADDPGEKTNGHKLNPQQTTTNPHKPSPPHPPPILSPHQLPLLTSVLYLLNPITILTASQSLRSLWDMLLLLSLSYATSPPSIVMDETNPRGHPTGAKCAFCLALASYVDIAYGVFLIPVLLWRGLHRDDGRRLLRRRQCDWKRVGMLFFVYYVALHGMAFGWMGWDGRRYREVLVKTVMPNVAFVEVDESGSFAGPSMGLHWYFFVQMFDRFRPYFTTFVSGLPAVFVVPLTIRLYKYPSVLTAVFQLLWAIFRPTATIHTLTLGLIFILLNPRTIVRMRDPSLIAFFALPVPMILFVTFHRMWLVTGNGNPNYIFFQCFAYGLFVAVITLDVVSATVKRDKVRRMVVKGQTKKSEALLKEVDGERKEEALDEARKPEVSTEIKSTPSETANEPEPVVVFL</sequence>
<dbReference type="GO" id="GO:0005789">
    <property type="term" value="C:endoplasmic reticulum membrane"/>
    <property type="evidence" value="ECO:0007669"/>
    <property type="project" value="UniProtKB-SubCell"/>
</dbReference>
<feature type="signal peptide" evidence="11">
    <location>
        <begin position="1"/>
        <end position="19"/>
    </location>
</feature>
<dbReference type="PANTHER" id="PTHR13121">
    <property type="entry name" value="GPI TRANSAMIDASE COMPONENT PIG-U"/>
    <property type="match status" value="1"/>
</dbReference>
<feature type="transmembrane region" description="Helical" evidence="10">
    <location>
        <begin position="505"/>
        <end position="525"/>
    </location>
</feature>
<keyword evidence="11" id="KW-0732">Signal</keyword>
<protein>
    <recommendedName>
        <fullName evidence="14">GPI transamidase subunit PIG-U</fullName>
    </recommendedName>
</protein>
<evidence type="ECO:0000256" key="8">
    <source>
        <dbReference type="ARBA" id="ARBA00023136"/>
    </source>
</evidence>
<comment type="caution">
    <text evidence="12">The sequence shown here is derived from an EMBL/GenBank/DDBJ whole genome shotgun (WGS) entry which is preliminary data.</text>
</comment>
<accession>A0ABD3PS27</accession>
<keyword evidence="5 10" id="KW-0812">Transmembrane</keyword>
<feature type="transmembrane region" description="Helical" evidence="10">
    <location>
        <begin position="326"/>
        <end position="347"/>
    </location>
</feature>
<evidence type="ECO:0000256" key="1">
    <source>
        <dbReference type="ARBA" id="ARBA00004477"/>
    </source>
</evidence>
<gene>
    <name evidence="12" type="ORF">HJC23_007675</name>
</gene>
<organism evidence="12 13">
    <name type="scientific">Cyclotella cryptica</name>
    <dbReference type="NCBI Taxonomy" id="29204"/>
    <lineage>
        <taxon>Eukaryota</taxon>
        <taxon>Sar</taxon>
        <taxon>Stramenopiles</taxon>
        <taxon>Ochrophyta</taxon>
        <taxon>Bacillariophyta</taxon>
        <taxon>Coscinodiscophyceae</taxon>
        <taxon>Thalassiosirophycidae</taxon>
        <taxon>Stephanodiscales</taxon>
        <taxon>Stephanodiscaceae</taxon>
        <taxon>Cyclotella</taxon>
    </lineage>
</organism>
<feature type="compositionally biased region" description="Basic and acidic residues" evidence="9">
    <location>
        <begin position="585"/>
        <end position="603"/>
    </location>
</feature>
<keyword evidence="6" id="KW-0256">Endoplasmic reticulum</keyword>
<keyword evidence="7 10" id="KW-1133">Transmembrane helix</keyword>
<feature type="transmembrane region" description="Helical" evidence="10">
    <location>
        <begin position="412"/>
        <end position="431"/>
    </location>
</feature>
<reference evidence="12 13" key="1">
    <citation type="journal article" date="2020" name="G3 (Bethesda)">
        <title>Improved Reference Genome for Cyclotella cryptica CCMP332, a Model for Cell Wall Morphogenesis, Salinity Adaptation, and Lipid Production in Diatoms (Bacillariophyta).</title>
        <authorList>
            <person name="Roberts W.R."/>
            <person name="Downey K.M."/>
            <person name="Ruck E.C."/>
            <person name="Traller J.C."/>
            <person name="Alverson A.J."/>
        </authorList>
    </citation>
    <scope>NUCLEOTIDE SEQUENCE [LARGE SCALE GENOMIC DNA]</scope>
    <source>
        <strain evidence="12 13">CCMP332</strain>
    </source>
</reference>
<feature type="transmembrane region" description="Helical" evidence="10">
    <location>
        <begin position="470"/>
        <end position="493"/>
    </location>
</feature>
<evidence type="ECO:0000313" key="12">
    <source>
        <dbReference type="EMBL" id="KAL3790526.1"/>
    </source>
</evidence>
<feature type="compositionally biased region" description="Acidic residues" evidence="9">
    <location>
        <begin position="215"/>
        <end position="225"/>
    </location>
</feature>
<comment type="subcellular location">
    <subcellularLocation>
        <location evidence="1">Endoplasmic reticulum membrane</location>
        <topology evidence="1">Multi-pass membrane protein</topology>
    </subcellularLocation>
</comment>